<evidence type="ECO:0000256" key="1">
    <source>
        <dbReference type="ARBA" id="ARBA00009981"/>
    </source>
</evidence>
<dbReference type="NCBIfam" id="TIGR01552">
    <property type="entry name" value="phd_fam"/>
    <property type="match status" value="1"/>
</dbReference>
<reference evidence="2 3" key="1">
    <citation type="submission" date="2021-07" db="EMBL/GenBank/DDBJ databases">
        <title>FDA dAtabase for Regulatory Grade micrObial Sequences (FDA-ARGOS): Supporting development and validation of Infectious Disease Dx tests.</title>
        <authorList>
            <person name="Sproer C."/>
            <person name="Gronow S."/>
            <person name="Severitt S."/>
            <person name="Schroder I."/>
            <person name="Tallon L."/>
            <person name="Sadzewicz L."/>
            <person name="Zhao X."/>
            <person name="Boylan J."/>
            <person name="Ott S."/>
            <person name="Bowen H."/>
            <person name="Vavikolanu K."/>
            <person name="Mehta A."/>
            <person name="Aluvathingal J."/>
            <person name="Nadendla S."/>
            <person name="Lowell S."/>
            <person name="Myers T."/>
            <person name="Yan Y."/>
        </authorList>
    </citation>
    <scope>NUCLEOTIDE SEQUENCE [LARGE SCALE GENOMIC DNA]</scope>
    <source>
        <strain evidence="2 3">FDAARGOS_1401</strain>
    </source>
</reference>
<comment type="similarity">
    <text evidence="1">Belongs to the phD/YefM antitoxin family.</text>
</comment>
<accession>A0ABD7F426</accession>
<keyword evidence="3" id="KW-1185">Reference proteome</keyword>
<dbReference type="SUPFAM" id="SSF143120">
    <property type="entry name" value="YefM-like"/>
    <property type="match status" value="1"/>
</dbReference>
<gene>
    <name evidence="2" type="ORF">I6L31_15605</name>
</gene>
<organism evidence="2 3">
    <name type="scientific">Acinetobacter septicus</name>
    <dbReference type="NCBI Taxonomy" id="465797"/>
    <lineage>
        <taxon>Bacteria</taxon>
        <taxon>Pseudomonadati</taxon>
        <taxon>Pseudomonadota</taxon>
        <taxon>Gammaproteobacteria</taxon>
        <taxon>Moraxellales</taxon>
        <taxon>Moraxellaceae</taxon>
        <taxon>Acinetobacter</taxon>
    </lineage>
</organism>
<dbReference type="InterPro" id="IPR036165">
    <property type="entry name" value="YefM-like_sf"/>
</dbReference>
<dbReference type="EMBL" id="CP079898">
    <property type="protein sequence ID" value="QXZ23077.1"/>
    <property type="molecule type" value="Genomic_DNA"/>
</dbReference>
<protein>
    <submittedName>
        <fullName evidence="2">Type II toxin-antitoxin system prevent-host-death family antitoxin</fullName>
    </submittedName>
</protein>
<dbReference type="RefSeq" id="WP_005003333.1">
    <property type="nucleotide sequence ID" value="NZ_CP079898.1"/>
</dbReference>
<name>A0ABD7F426_9GAMM</name>
<evidence type="ECO:0000313" key="2">
    <source>
        <dbReference type="EMBL" id="QXZ23077.1"/>
    </source>
</evidence>
<proteinExistence type="inferred from homology"/>
<evidence type="ECO:0000313" key="3">
    <source>
        <dbReference type="Proteomes" id="UP000827069"/>
    </source>
</evidence>
<sequence>MQVSTKELRIQSGKIIQQVQHGQEVTVTYRGKALAKIIPIQQQKQDEDIFGMWQQDQHALTVDETVRAMRQGRRF</sequence>
<dbReference type="AlphaFoldDB" id="A0ABD7F426"/>
<dbReference type="Proteomes" id="UP000827069">
    <property type="component" value="Chromosome"/>
</dbReference>